<dbReference type="PANTHER" id="PTHR43763:SF6">
    <property type="entry name" value="XAA-PRO AMINOPEPTIDASE 1"/>
    <property type="match status" value="1"/>
</dbReference>
<evidence type="ECO:0000313" key="10">
    <source>
        <dbReference type="Proteomes" id="UP000095038"/>
    </source>
</evidence>
<dbReference type="AlphaFoldDB" id="A0A1D2VCS3"/>
<dbReference type="Pfam" id="PF16188">
    <property type="entry name" value="Peptidase_M24_C"/>
    <property type="match status" value="1"/>
</dbReference>
<dbReference type="InterPro" id="IPR029149">
    <property type="entry name" value="Creatin/AminoP/Spt16_N"/>
</dbReference>
<evidence type="ECO:0000259" key="6">
    <source>
        <dbReference type="Pfam" id="PF00557"/>
    </source>
</evidence>
<keyword evidence="9" id="KW-0031">Aminopeptidase</keyword>
<dbReference type="EMBL" id="KV454486">
    <property type="protein sequence ID" value="ODV59425.1"/>
    <property type="molecule type" value="Genomic_DNA"/>
</dbReference>
<accession>A0A1D2VCS3</accession>
<dbReference type="InterPro" id="IPR050422">
    <property type="entry name" value="X-Pro_aminopeptidase_P"/>
</dbReference>
<dbReference type="GO" id="GO:0046872">
    <property type="term" value="F:metal ion binding"/>
    <property type="evidence" value="ECO:0007669"/>
    <property type="project" value="UniProtKB-KW"/>
</dbReference>
<evidence type="ECO:0000256" key="5">
    <source>
        <dbReference type="ARBA" id="ARBA00023211"/>
    </source>
</evidence>
<feature type="domain" description="Peptidase M24 C-terminal" evidence="8">
    <location>
        <begin position="658"/>
        <end position="721"/>
    </location>
</feature>
<proteinExistence type="inferred from homology"/>
<dbReference type="SUPFAM" id="SSF55920">
    <property type="entry name" value="Creatinase/aminopeptidase"/>
    <property type="match status" value="1"/>
</dbReference>
<dbReference type="Pfam" id="PF01321">
    <property type="entry name" value="Creatinase_N"/>
    <property type="match status" value="1"/>
</dbReference>
<evidence type="ECO:0000259" key="7">
    <source>
        <dbReference type="Pfam" id="PF01321"/>
    </source>
</evidence>
<keyword evidence="5" id="KW-0464">Manganese</keyword>
<dbReference type="Gene3D" id="3.90.230.10">
    <property type="entry name" value="Creatinase/methionine aminopeptidase superfamily"/>
    <property type="match status" value="1"/>
</dbReference>
<dbReference type="SUPFAM" id="SSF53092">
    <property type="entry name" value="Creatinase/prolidase N-terminal domain"/>
    <property type="match status" value="1"/>
</dbReference>
<keyword evidence="4" id="KW-0378">Hydrolase</keyword>
<evidence type="ECO:0000256" key="4">
    <source>
        <dbReference type="ARBA" id="ARBA00022801"/>
    </source>
</evidence>
<feature type="domain" description="Peptidase M24" evidence="6">
    <location>
        <begin position="436"/>
        <end position="645"/>
    </location>
</feature>
<dbReference type="Proteomes" id="UP000095038">
    <property type="component" value="Unassembled WGS sequence"/>
</dbReference>
<dbReference type="STRING" id="1344418.A0A1D2VCS3"/>
<keyword evidence="10" id="KW-1185">Reference proteome</keyword>
<dbReference type="GO" id="GO:0005737">
    <property type="term" value="C:cytoplasm"/>
    <property type="evidence" value="ECO:0007669"/>
    <property type="project" value="UniProtKB-ARBA"/>
</dbReference>
<dbReference type="Pfam" id="PF16189">
    <property type="entry name" value="Creatinase_N_2"/>
    <property type="match status" value="1"/>
</dbReference>
<feature type="domain" description="Creatinase N-terminal" evidence="7">
    <location>
        <begin position="112"/>
        <end position="248"/>
    </location>
</feature>
<dbReference type="OrthoDB" id="9995434at2759"/>
<dbReference type="Gene3D" id="3.40.350.10">
    <property type="entry name" value="Creatinase/prolidase N-terminal domain"/>
    <property type="match status" value="2"/>
</dbReference>
<dbReference type="InterPro" id="IPR033740">
    <property type="entry name" value="Pept_M24B"/>
</dbReference>
<evidence type="ECO:0000256" key="3">
    <source>
        <dbReference type="ARBA" id="ARBA00022723"/>
    </source>
</evidence>
<dbReference type="InterPro" id="IPR000994">
    <property type="entry name" value="Pept_M24"/>
</dbReference>
<dbReference type="GO" id="GO:0070006">
    <property type="term" value="F:metalloaminopeptidase activity"/>
    <property type="evidence" value="ECO:0007669"/>
    <property type="project" value="InterPro"/>
</dbReference>
<dbReference type="RefSeq" id="XP_020045732.1">
    <property type="nucleotide sequence ID" value="XM_020190792.1"/>
</dbReference>
<evidence type="ECO:0000256" key="2">
    <source>
        <dbReference type="ARBA" id="ARBA00008766"/>
    </source>
</evidence>
<dbReference type="InterPro" id="IPR032416">
    <property type="entry name" value="Peptidase_M24_C"/>
</dbReference>
<protein>
    <submittedName>
        <fullName evidence="9">Creatinase/aminopeptidase</fullName>
    </submittedName>
</protein>
<dbReference type="CDD" id="cd01085">
    <property type="entry name" value="APP"/>
    <property type="match status" value="1"/>
</dbReference>
<evidence type="ECO:0000313" key="9">
    <source>
        <dbReference type="EMBL" id="ODV59425.1"/>
    </source>
</evidence>
<evidence type="ECO:0000259" key="8">
    <source>
        <dbReference type="Pfam" id="PF16188"/>
    </source>
</evidence>
<keyword evidence="9" id="KW-0645">Protease</keyword>
<dbReference type="Pfam" id="PF00557">
    <property type="entry name" value="Peptidase_M24"/>
    <property type="match status" value="1"/>
</dbReference>
<gene>
    <name evidence="9" type="ORF">ASCRUDRAFT_37716</name>
</gene>
<dbReference type="GeneID" id="30964428"/>
<evidence type="ECO:0000256" key="1">
    <source>
        <dbReference type="ARBA" id="ARBA00001936"/>
    </source>
</evidence>
<dbReference type="FunFam" id="3.90.230.10:FF:000007">
    <property type="entry name" value="Xaa-Pro aminopeptidase P"/>
    <property type="match status" value="1"/>
</dbReference>
<organism evidence="9 10">
    <name type="scientific">Ascoidea rubescens DSM 1968</name>
    <dbReference type="NCBI Taxonomy" id="1344418"/>
    <lineage>
        <taxon>Eukaryota</taxon>
        <taxon>Fungi</taxon>
        <taxon>Dikarya</taxon>
        <taxon>Ascomycota</taxon>
        <taxon>Saccharomycotina</taxon>
        <taxon>Saccharomycetes</taxon>
        <taxon>Ascoideaceae</taxon>
        <taxon>Ascoidea</taxon>
    </lineage>
</organism>
<reference evidence="10" key="1">
    <citation type="submission" date="2016-05" db="EMBL/GenBank/DDBJ databases">
        <title>Comparative genomics of biotechnologically important yeasts.</title>
        <authorList>
            <consortium name="DOE Joint Genome Institute"/>
            <person name="Riley R."/>
            <person name="Haridas S."/>
            <person name="Wolfe K.H."/>
            <person name="Lopes M.R."/>
            <person name="Hittinger C.T."/>
            <person name="Goker M."/>
            <person name="Salamov A."/>
            <person name="Wisecaver J."/>
            <person name="Long T.M."/>
            <person name="Aerts A.L."/>
            <person name="Barry K."/>
            <person name="Choi C."/>
            <person name="Clum A."/>
            <person name="Coughlan A.Y."/>
            <person name="Deshpande S."/>
            <person name="Douglass A.P."/>
            <person name="Hanson S.J."/>
            <person name="Klenk H.-P."/>
            <person name="Labutti K."/>
            <person name="Lapidus A."/>
            <person name="Lindquist E."/>
            <person name="Lipzen A."/>
            <person name="Meier-Kolthoff J.P."/>
            <person name="Ohm R.A."/>
            <person name="Otillar R.P."/>
            <person name="Pangilinan J."/>
            <person name="Peng Y."/>
            <person name="Rokas A."/>
            <person name="Rosa C.A."/>
            <person name="Scheuner C."/>
            <person name="Sibirny A.A."/>
            <person name="Slot J.C."/>
            <person name="Stielow J.B."/>
            <person name="Sun H."/>
            <person name="Kurtzman C.P."/>
            <person name="Blackwell M."/>
            <person name="Grigoriev I.V."/>
            <person name="Jeffries T.W."/>
        </authorList>
    </citation>
    <scope>NUCLEOTIDE SEQUENCE [LARGE SCALE GENOMIC DNA]</scope>
    <source>
        <strain evidence="10">DSM 1968</strain>
    </source>
</reference>
<dbReference type="InParanoid" id="A0A1D2VCS3"/>
<sequence>MIVQNKENSAYHSRITSPSCNESIKIDCCFPFLSLFRRDKGKYLHYDYDILRGGFYYEDNKDSKSKNLFSNNKKRLSIEKKAIFNDDEITITSDEPNPSFCQPRKYDSTNVLKKLRELMIENGIDVYIIPSEDEHQSEYKSGSDKRREFISGFTGSNGIAVVSLNNAALSTDGRYFLQAESQLDSNWFLIKQGVKGYLSWEDWAIHECSKSDSNDRKVISVDPKLISITTGDHLKLKCLNSRIEFKPLMNNLTDGVWGDKKPLRSLIPIFKYDLEYSGEEVSSKISRVRNILKIKESFGIVIIALDEIAWLLNLRGVDDVPYIPVFFSYVILTLDKLYFYINEKKVTDDVRKYLNDQIGDGEYEIKRYNKIWDDLALICFSNDNDKLSIILPINSTFALFNSLRGFEKYKFSNDIEVLKSIKNGVELKGMLNSNLKDSIALIRYFAWLEEQLIRFKKTDINEYEGGVKSESFRSEMEDYKGLSFETISSTGANASIIHYSPSFEVNSIIDGEKIYLCDSGGQYFDGTTDITRTMHFMRPSAEEKKTYTLVLKGHISVASAVFPQGTTGGVLDILARRPLWEYGLDYRHGTGHGIGCFNNIHEGPVGIGAGERYGGILQAGNVISDEPGYYKDGEFGIRIESDLEIIEWEDHKGNNGLNYLRFKYLTMVPMCQKLIDRKLLSKFEKRWLNEFHSKCREMVLPHLEALRDERAIQWLVRETTAL</sequence>
<dbReference type="InterPro" id="IPR036005">
    <property type="entry name" value="Creatinase/aminopeptidase-like"/>
</dbReference>
<keyword evidence="3" id="KW-0479">Metal-binding</keyword>
<name>A0A1D2VCS3_9ASCO</name>
<dbReference type="FunFam" id="3.40.350.10:FF:000003">
    <property type="entry name" value="Xaa-pro aminopeptidase P"/>
    <property type="match status" value="1"/>
</dbReference>
<comment type="cofactor">
    <cofactor evidence="1">
        <name>Mn(2+)</name>
        <dbReference type="ChEBI" id="CHEBI:29035"/>
    </cofactor>
</comment>
<dbReference type="InterPro" id="IPR000587">
    <property type="entry name" value="Creatinase_N"/>
</dbReference>
<dbReference type="PANTHER" id="PTHR43763">
    <property type="entry name" value="XAA-PRO AMINOPEPTIDASE 1"/>
    <property type="match status" value="1"/>
</dbReference>
<comment type="similarity">
    <text evidence="2">Belongs to the peptidase M24B family.</text>
</comment>